<evidence type="ECO:0000313" key="4">
    <source>
        <dbReference type="Proteomes" id="UP000199345"/>
    </source>
</evidence>
<keyword evidence="2" id="KW-0472">Membrane</keyword>
<dbReference type="EMBL" id="FOIA01000001">
    <property type="protein sequence ID" value="SES64758.1"/>
    <property type="molecule type" value="Genomic_DNA"/>
</dbReference>
<dbReference type="AlphaFoldDB" id="A0A1H9Y750"/>
<evidence type="ECO:0000256" key="2">
    <source>
        <dbReference type="SAM" id="Phobius"/>
    </source>
</evidence>
<feature type="transmembrane region" description="Helical" evidence="2">
    <location>
        <begin position="6"/>
        <end position="25"/>
    </location>
</feature>
<evidence type="ECO:0000256" key="1">
    <source>
        <dbReference type="SAM" id="MobiDB-lite"/>
    </source>
</evidence>
<keyword evidence="2" id="KW-0812">Transmembrane</keyword>
<name>A0A1H9Y750_9PROT</name>
<reference evidence="4" key="1">
    <citation type="submission" date="2016-10" db="EMBL/GenBank/DDBJ databases">
        <authorList>
            <person name="Varghese N."/>
            <person name="Submissions S."/>
        </authorList>
    </citation>
    <scope>NUCLEOTIDE SEQUENCE [LARGE SCALE GENOMIC DNA]</scope>
    <source>
        <strain evidence="4">Nm71</strain>
    </source>
</reference>
<feature type="region of interest" description="Disordered" evidence="1">
    <location>
        <begin position="30"/>
        <end position="49"/>
    </location>
</feature>
<feature type="region of interest" description="Disordered" evidence="1">
    <location>
        <begin position="118"/>
        <end position="199"/>
    </location>
</feature>
<accession>A0A1H9Y750</accession>
<organism evidence="3 4">
    <name type="scientific">Nitrosomonas marina</name>
    <dbReference type="NCBI Taxonomy" id="917"/>
    <lineage>
        <taxon>Bacteria</taxon>
        <taxon>Pseudomonadati</taxon>
        <taxon>Pseudomonadota</taxon>
        <taxon>Betaproteobacteria</taxon>
        <taxon>Nitrosomonadales</taxon>
        <taxon>Nitrosomonadaceae</taxon>
        <taxon>Nitrosomonas</taxon>
    </lineage>
</organism>
<feature type="compositionally biased region" description="Polar residues" evidence="1">
    <location>
        <begin position="65"/>
        <end position="81"/>
    </location>
</feature>
<feature type="compositionally biased region" description="Low complexity" evidence="1">
    <location>
        <begin position="33"/>
        <end position="48"/>
    </location>
</feature>
<dbReference type="RefSeq" id="WP_090655064.1">
    <property type="nucleotide sequence ID" value="NZ_FOIA01000001.1"/>
</dbReference>
<feature type="region of interest" description="Disordered" evidence="1">
    <location>
        <begin position="61"/>
        <end position="92"/>
    </location>
</feature>
<dbReference type="OrthoDB" id="9791419at2"/>
<protein>
    <submittedName>
        <fullName evidence="3">Uncharacterized protein</fullName>
    </submittedName>
</protein>
<feature type="compositionally biased region" description="Polar residues" evidence="1">
    <location>
        <begin position="165"/>
        <end position="192"/>
    </location>
</feature>
<keyword evidence="4" id="KW-1185">Reference proteome</keyword>
<dbReference type="Proteomes" id="UP000199345">
    <property type="component" value="Unassembled WGS sequence"/>
</dbReference>
<evidence type="ECO:0000313" key="3">
    <source>
        <dbReference type="EMBL" id="SES64758.1"/>
    </source>
</evidence>
<gene>
    <name evidence="3" type="ORF">SAMN05216326_101119</name>
</gene>
<keyword evidence="2" id="KW-1133">Transmembrane helix</keyword>
<sequence>MANSSNALWIGGIVIVAALTVVELMSTRENGDTSETAGSATPAGTPAPISVQQDAGQIAAGTIDTPDSTGVSDAKDTTSVPGTDAPGTEFGTDSEFASNLIIDLDNPQANVEAITKNLLHTPETDTTEPDTSMAGSDTPVDTPTDAAVDFDTDGDGTRAADSDSDSVTPAASALSGSNDNETQPEQTASPASAGTADALATTQSTEFAQPGTGSAHTTITQHLAAAEAALKDLRMTTPPGNNAYEHYQAVLAVEPGNAEARAGIQKMVDMYIYFAEKAITDGEENTARVYLQRAEKLSPGSPRLKNLRNELY</sequence>
<proteinExistence type="predicted"/>